<dbReference type="EMBL" id="KV429037">
    <property type="protein sequence ID" value="KZT73285.1"/>
    <property type="molecule type" value="Genomic_DNA"/>
</dbReference>
<dbReference type="InterPro" id="IPR038955">
    <property type="entry name" value="PriA/CPL1_fungi"/>
</dbReference>
<reference evidence="4 5" key="1">
    <citation type="journal article" date="2016" name="Mol. Biol. Evol.">
        <title>Comparative Genomics of Early-Diverging Mushroom-Forming Fungi Provides Insights into the Origins of Lignocellulose Decay Capabilities.</title>
        <authorList>
            <person name="Nagy L.G."/>
            <person name="Riley R."/>
            <person name="Tritt A."/>
            <person name="Adam C."/>
            <person name="Daum C."/>
            <person name="Floudas D."/>
            <person name="Sun H."/>
            <person name="Yadav J.S."/>
            <person name="Pangilinan J."/>
            <person name="Larsson K.H."/>
            <person name="Matsuura K."/>
            <person name="Barry K."/>
            <person name="Labutti K."/>
            <person name="Kuo R."/>
            <person name="Ohm R.A."/>
            <person name="Bhattacharya S.S."/>
            <person name="Shirouzu T."/>
            <person name="Yoshinaga Y."/>
            <person name="Martin F.M."/>
            <person name="Grigoriev I.V."/>
            <person name="Hibbett D.S."/>
        </authorList>
    </citation>
    <scope>NUCLEOTIDE SEQUENCE [LARGE SCALE GENOMIC DNA]</scope>
    <source>
        <strain evidence="4 5">L-15889</strain>
    </source>
</reference>
<proteinExistence type="predicted"/>
<evidence type="ECO:0000259" key="3">
    <source>
        <dbReference type="Pfam" id="PF21671"/>
    </source>
</evidence>
<dbReference type="OrthoDB" id="439917at2759"/>
<feature type="signal peptide" evidence="2">
    <location>
        <begin position="1"/>
        <end position="24"/>
    </location>
</feature>
<dbReference type="Proteomes" id="UP000076727">
    <property type="component" value="Unassembled WGS sequence"/>
</dbReference>
<evidence type="ECO:0000256" key="2">
    <source>
        <dbReference type="SAM" id="SignalP"/>
    </source>
</evidence>
<keyword evidence="2" id="KW-0732">Signal</keyword>
<evidence type="ECO:0000313" key="4">
    <source>
        <dbReference type="EMBL" id="KZT73285.1"/>
    </source>
</evidence>
<dbReference type="Pfam" id="PF21671">
    <property type="entry name" value="CPL1-like"/>
    <property type="match status" value="1"/>
</dbReference>
<accession>A0A165TDN3</accession>
<protein>
    <recommendedName>
        <fullName evidence="3">Protein CPL1-like domain-containing protein</fullName>
    </recommendedName>
</protein>
<feature type="chain" id="PRO_5007867012" description="Protein CPL1-like domain-containing protein" evidence="2">
    <location>
        <begin position="25"/>
        <end position="163"/>
    </location>
</feature>
<dbReference type="InterPro" id="IPR048661">
    <property type="entry name" value="CPL1-like"/>
</dbReference>
<evidence type="ECO:0000256" key="1">
    <source>
        <dbReference type="SAM" id="MobiDB-lite"/>
    </source>
</evidence>
<evidence type="ECO:0000313" key="5">
    <source>
        <dbReference type="Proteomes" id="UP000076727"/>
    </source>
</evidence>
<dbReference type="PANTHER" id="PTHR35192">
    <property type="entry name" value="PROTEIN, PUTATIVE-RELATED"/>
    <property type="match status" value="1"/>
</dbReference>
<dbReference type="PANTHER" id="PTHR35192:SF2">
    <property type="entry name" value="APPLE DOMAIN-CONTAINING PROTEIN"/>
    <property type="match status" value="1"/>
</dbReference>
<dbReference type="AlphaFoldDB" id="A0A165TDN3"/>
<dbReference type="STRING" id="1314783.A0A165TDN3"/>
<name>A0A165TDN3_9APHY</name>
<keyword evidence="5" id="KW-1185">Reference proteome</keyword>
<feature type="region of interest" description="Disordered" evidence="1">
    <location>
        <begin position="28"/>
        <end position="47"/>
    </location>
</feature>
<sequence length="163" mass="17164">MRFALFSAAVFAAVLALCPVSVAAAATKRNDNPPGPQPSNTQNHQGDNDFRVVRKRDGSLQLPVVPPEADLSPILCPLSMNVCPISETVPTTLEEWVEHGYECVDVREDLNSCGGCGSVDVQYDCTAIPNALGISCEVGACRVHSCKPGFTLALDGTSCVSTA</sequence>
<organism evidence="4 5">
    <name type="scientific">Daedalea quercina L-15889</name>
    <dbReference type="NCBI Taxonomy" id="1314783"/>
    <lineage>
        <taxon>Eukaryota</taxon>
        <taxon>Fungi</taxon>
        <taxon>Dikarya</taxon>
        <taxon>Basidiomycota</taxon>
        <taxon>Agaricomycotina</taxon>
        <taxon>Agaricomycetes</taxon>
        <taxon>Polyporales</taxon>
        <taxon>Fomitopsis</taxon>
    </lineage>
</organism>
<gene>
    <name evidence="4" type="ORF">DAEQUDRAFT_662375</name>
</gene>
<feature type="domain" description="Protein CPL1-like" evidence="3">
    <location>
        <begin position="101"/>
        <end position="160"/>
    </location>
</feature>